<accession>A0A0E9WEE8</accession>
<dbReference type="EMBL" id="GBXM01020637">
    <property type="protein sequence ID" value="JAH87940.1"/>
    <property type="molecule type" value="Transcribed_RNA"/>
</dbReference>
<reference evidence="1" key="1">
    <citation type="submission" date="2014-11" db="EMBL/GenBank/DDBJ databases">
        <authorList>
            <person name="Amaro Gonzalez C."/>
        </authorList>
    </citation>
    <scope>NUCLEOTIDE SEQUENCE</scope>
</reference>
<name>A0A0E9WEE8_ANGAN</name>
<proteinExistence type="predicted"/>
<reference evidence="1" key="2">
    <citation type="journal article" date="2015" name="Fish Shellfish Immunol.">
        <title>Early steps in the European eel (Anguilla anguilla)-Vibrio vulnificus interaction in the gills: Role of the RtxA13 toxin.</title>
        <authorList>
            <person name="Callol A."/>
            <person name="Pajuelo D."/>
            <person name="Ebbesson L."/>
            <person name="Teles M."/>
            <person name="MacKenzie S."/>
            <person name="Amaro C."/>
        </authorList>
    </citation>
    <scope>NUCLEOTIDE SEQUENCE</scope>
</reference>
<dbReference type="AlphaFoldDB" id="A0A0E9WEE8"/>
<protein>
    <submittedName>
        <fullName evidence="1">Uncharacterized protein</fullName>
    </submittedName>
</protein>
<organism evidence="1">
    <name type="scientific">Anguilla anguilla</name>
    <name type="common">European freshwater eel</name>
    <name type="synonym">Muraena anguilla</name>
    <dbReference type="NCBI Taxonomy" id="7936"/>
    <lineage>
        <taxon>Eukaryota</taxon>
        <taxon>Metazoa</taxon>
        <taxon>Chordata</taxon>
        <taxon>Craniata</taxon>
        <taxon>Vertebrata</taxon>
        <taxon>Euteleostomi</taxon>
        <taxon>Actinopterygii</taxon>
        <taxon>Neopterygii</taxon>
        <taxon>Teleostei</taxon>
        <taxon>Anguilliformes</taxon>
        <taxon>Anguillidae</taxon>
        <taxon>Anguilla</taxon>
    </lineage>
</organism>
<sequence length="34" mass="3974">MLKSFHRPIPIVRNSYFQIESSGTCSPWLDHRLG</sequence>
<evidence type="ECO:0000313" key="1">
    <source>
        <dbReference type="EMBL" id="JAH87940.1"/>
    </source>
</evidence>